<dbReference type="GO" id="GO:0042284">
    <property type="term" value="F:sphingolipid delta-4 desaturase activity"/>
    <property type="evidence" value="ECO:0007669"/>
    <property type="project" value="TreeGrafter"/>
</dbReference>
<name>A0A7S0EUJ2_9CRYP</name>
<dbReference type="EMBL" id="HBEO01024106">
    <property type="protein sequence ID" value="CAD8494678.1"/>
    <property type="molecule type" value="Transcribed_RNA"/>
</dbReference>
<feature type="transmembrane region" description="Helical" evidence="1">
    <location>
        <begin position="270"/>
        <end position="296"/>
    </location>
</feature>
<protein>
    <recommendedName>
        <fullName evidence="3">Fatty acid desaturase domain-containing protein</fullName>
    </recommendedName>
</protein>
<dbReference type="PANTHER" id="PTHR12879">
    <property type="entry name" value="SPHINGOLIPID DELTA 4 DESATURASE/C-4 HYDROXYLASE PROTEIN DES2"/>
    <property type="match status" value="1"/>
</dbReference>
<proteinExistence type="predicted"/>
<feature type="domain" description="Fatty acid desaturase" evidence="3">
    <location>
        <begin position="136"/>
        <end position="368"/>
    </location>
</feature>
<evidence type="ECO:0000259" key="3">
    <source>
        <dbReference type="Pfam" id="PF00487"/>
    </source>
</evidence>
<accession>A0A7S0EUJ2</accession>
<dbReference type="PROSITE" id="PS51257">
    <property type="entry name" value="PROKAR_LIPOPROTEIN"/>
    <property type="match status" value="1"/>
</dbReference>
<reference evidence="4" key="1">
    <citation type="submission" date="2021-01" db="EMBL/GenBank/DDBJ databases">
        <authorList>
            <person name="Corre E."/>
            <person name="Pelletier E."/>
            <person name="Niang G."/>
            <person name="Scheremetjew M."/>
            <person name="Finn R."/>
            <person name="Kale V."/>
            <person name="Holt S."/>
            <person name="Cochrane G."/>
            <person name="Meng A."/>
            <person name="Brown T."/>
            <person name="Cohen L."/>
        </authorList>
    </citation>
    <scope>NUCLEOTIDE SEQUENCE</scope>
    <source>
        <strain evidence="4">CCMP325</strain>
    </source>
</reference>
<keyword evidence="2" id="KW-0732">Signal</keyword>
<dbReference type="AlphaFoldDB" id="A0A7S0EUJ2"/>
<keyword evidence="1" id="KW-0812">Transmembrane</keyword>
<feature type="transmembrane region" description="Helical" evidence="1">
    <location>
        <begin position="166"/>
        <end position="188"/>
    </location>
</feature>
<feature type="signal peptide" evidence="2">
    <location>
        <begin position="1"/>
        <end position="25"/>
    </location>
</feature>
<evidence type="ECO:0000313" key="4">
    <source>
        <dbReference type="EMBL" id="CAD8494678.1"/>
    </source>
</evidence>
<dbReference type="Pfam" id="PF00487">
    <property type="entry name" value="FA_desaturase"/>
    <property type="match status" value="1"/>
</dbReference>
<feature type="transmembrane region" description="Helical" evidence="1">
    <location>
        <begin position="136"/>
        <end position="154"/>
    </location>
</feature>
<dbReference type="PANTHER" id="PTHR12879:SF8">
    <property type="entry name" value="SPHINGOLIPID DELTA(4)-DESATURASE DES1"/>
    <property type="match status" value="1"/>
</dbReference>
<evidence type="ECO:0000256" key="1">
    <source>
        <dbReference type="SAM" id="Phobius"/>
    </source>
</evidence>
<gene>
    <name evidence="4" type="ORF">HPHI1048_LOCUS16243</name>
</gene>
<dbReference type="GO" id="GO:0016020">
    <property type="term" value="C:membrane"/>
    <property type="evidence" value="ECO:0007669"/>
    <property type="project" value="GOC"/>
</dbReference>
<feature type="transmembrane region" description="Helical" evidence="1">
    <location>
        <begin position="221"/>
        <end position="243"/>
    </location>
</feature>
<dbReference type="GO" id="GO:0046513">
    <property type="term" value="P:ceramide biosynthetic process"/>
    <property type="evidence" value="ECO:0007669"/>
    <property type="project" value="TreeGrafter"/>
</dbReference>
<dbReference type="InterPro" id="IPR005804">
    <property type="entry name" value="FA_desaturase_dom"/>
</dbReference>
<feature type="chain" id="PRO_5031009226" description="Fatty acid desaturase domain-containing protein" evidence="2">
    <location>
        <begin position="26"/>
        <end position="409"/>
    </location>
</feature>
<evidence type="ECO:0000256" key="2">
    <source>
        <dbReference type="SAM" id="SignalP"/>
    </source>
</evidence>
<organism evidence="4">
    <name type="scientific">Hanusia phi</name>
    <dbReference type="NCBI Taxonomy" id="3032"/>
    <lineage>
        <taxon>Eukaryota</taxon>
        <taxon>Cryptophyceae</taxon>
        <taxon>Pyrenomonadales</taxon>
        <taxon>Geminigeraceae</taxon>
        <taxon>Hanusia</taxon>
    </lineage>
</organism>
<keyword evidence="1" id="KW-1133">Transmembrane helix</keyword>
<keyword evidence="1" id="KW-0472">Membrane</keyword>
<sequence>MVKVFRAMLLTRASFILLLSCSCHAFTLLHAPTQVRGISSKRLAQGARPPLAAPRCSKLSMSVSLDSSQFDKGDANPIDSIETLDKLVPRTKITELVKQTSDNEGLLQVAWHAACYAVCAGVTAAGDALGMASVKWVGIVSMAFVCSFIFMALHETVHRSAFRSRLLNDIFMHIAGFLCLRPALHYFYYHWAHHKFTGNVDKDSELQPSALDMDVSTWPGYVLYISGLPFWFDASSTTLMHALGRKQNHEHYLSNPKALEQVANEARVYLLLYLLLLTAGMTIPAFGQALVTFWVLPSLLGQPFLRFYLFAEHRGCHQNPNVLENTRTMSTNWFYRKMAWQMPYHFEHHAWPYVPFHKLKDANKMIQDAGGLKESACAPSGNKGYLFLNFQFLASLLPRGGERGPSGAA</sequence>